<name>A0A438C0K0_VITVI</name>
<proteinExistence type="predicted"/>
<sequence>MAPSIDGYLRFHVDSKLVYDTLEGIVQKAAFDSFAKWKDTRSQHTKVLDSVVIPAKGIRTGCPDAPSDDFVSHGGSMTIITLRAADSDRGRKIRMRVTRVTMRVTCHCKMHATCSRREGPYNNVDFFPPFVSFIILYLPPSTTHSSLPPPPHIWILQHPQPNFIEGLDALFTHHLPRALHHPICLPDSHI</sequence>
<gene>
    <name evidence="1" type="ORF">CK203_076435</name>
</gene>
<evidence type="ECO:0000313" key="2">
    <source>
        <dbReference type="Proteomes" id="UP000288805"/>
    </source>
</evidence>
<evidence type="ECO:0000313" key="1">
    <source>
        <dbReference type="EMBL" id="RVW16757.1"/>
    </source>
</evidence>
<organism evidence="1 2">
    <name type="scientific">Vitis vinifera</name>
    <name type="common">Grape</name>
    <dbReference type="NCBI Taxonomy" id="29760"/>
    <lineage>
        <taxon>Eukaryota</taxon>
        <taxon>Viridiplantae</taxon>
        <taxon>Streptophyta</taxon>
        <taxon>Embryophyta</taxon>
        <taxon>Tracheophyta</taxon>
        <taxon>Spermatophyta</taxon>
        <taxon>Magnoliopsida</taxon>
        <taxon>eudicotyledons</taxon>
        <taxon>Gunneridae</taxon>
        <taxon>Pentapetalae</taxon>
        <taxon>rosids</taxon>
        <taxon>Vitales</taxon>
        <taxon>Vitaceae</taxon>
        <taxon>Viteae</taxon>
        <taxon>Vitis</taxon>
    </lineage>
</organism>
<dbReference type="EMBL" id="QGNW01002585">
    <property type="protein sequence ID" value="RVW16757.1"/>
    <property type="molecule type" value="Genomic_DNA"/>
</dbReference>
<protein>
    <submittedName>
        <fullName evidence="1">Uncharacterized protein</fullName>
    </submittedName>
</protein>
<comment type="caution">
    <text evidence="1">The sequence shown here is derived from an EMBL/GenBank/DDBJ whole genome shotgun (WGS) entry which is preliminary data.</text>
</comment>
<accession>A0A438C0K0</accession>
<reference evidence="1 2" key="1">
    <citation type="journal article" date="2018" name="PLoS Genet.">
        <title>Population sequencing reveals clonal diversity and ancestral inbreeding in the grapevine cultivar Chardonnay.</title>
        <authorList>
            <person name="Roach M.J."/>
            <person name="Johnson D.L."/>
            <person name="Bohlmann J."/>
            <person name="van Vuuren H.J."/>
            <person name="Jones S.J."/>
            <person name="Pretorius I.S."/>
            <person name="Schmidt S.A."/>
            <person name="Borneman A.R."/>
        </authorList>
    </citation>
    <scope>NUCLEOTIDE SEQUENCE [LARGE SCALE GENOMIC DNA]</scope>
    <source>
        <strain evidence="2">cv. Chardonnay</strain>
        <tissue evidence="1">Leaf</tissue>
    </source>
</reference>
<dbReference type="AlphaFoldDB" id="A0A438C0K0"/>
<dbReference type="Proteomes" id="UP000288805">
    <property type="component" value="Unassembled WGS sequence"/>
</dbReference>